<evidence type="ECO:0000313" key="2">
    <source>
        <dbReference type="Proteomes" id="UP000053825"/>
    </source>
</evidence>
<dbReference type="AlphaFoldDB" id="A0A0L7RDN8"/>
<evidence type="ECO:0000313" key="1">
    <source>
        <dbReference type="EMBL" id="KOC68910.1"/>
    </source>
</evidence>
<gene>
    <name evidence="1" type="ORF">WH47_10898</name>
</gene>
<dbReference type="EMBL" id="KQ414614">
    <property type="protein sequence ID" value="KOC68910.1"/>
    <property type="molecule type" value="Genomic_DNA"/>
</dbReference>
<organism evidence="1 2">
    <name type="scientific">Habropoda laboriosa</name>
    <dbReference type="NCBI Taxonomy" id="597456"/>
    <lineage>
        <taxon>Eukaryota</taxon>
        <taxon>Metazoa</taxon>
        <taxon>Ecdysozoa</taxon>
        <taxon>Arthropoda</taxon>
        <taxon>Hexapoda</taxon>
        <taxon>Insecta</taxon>
        <taxon>Pterygota</taxon>
        <taxon>Neoptera</taxon>
        <taxon>Endopterygota</taxon>
        <taxon>Hymenoptera</taxon>
        <taxon>Apocrita</taxon>
        <taxon>Aculeata</taxon>
        <taxon>Apoidea</taxon>
        <taxon>Anthophila</taxon>
        <taxon>Apidae</taxon>
        <taxon>Habropoda</taxon>
    </lineage>
</organism>
<accession>A0A0L7RDN8</accession>
<keyword evidence="2" id="KW-1185">Reference proteome</keyword>
<proteinExistence type="predicted"/>
<protein>
    <submittedName>
        <fullName evidence="1">Uncharacterized protein</fullName>
    </submittedName>
</protein>
<dbReference type="Proteomes" id="UP000053825">
    <property type="component" value="Unassembled WGS sequence"/>
</dbReference>
<sequence length="50" mass="5673">MRANILYLIGENPAPPVESTVKVRRSLALTCSHLHSNATSVRQLRRYVPR</sequence>
<name>A0A0L7RDN8_9HYME</name>
<reference evidence="1 2" key="1">
    <citation type="submission" date="2015-07" db="EMBL/GenBank/DDBJ databases">
        <title>The genome of Habropoda laboriosa.</title>
        <authorList>
            <person name="Pan H."/>
            <person name="Kapheim K."/>
        </authorList>
    </citation>
    <scope>NUCLEOTIDE SEQUENCE [LARGE SCALE GENOMIC DNA]</scope>
    <source>
        <strain evidence="1">0110345459</strain>
    </source>
</reference>